<evidence type="ECO:0000313" key="3">
    <source>
        <dbReference type="EMBL" id="AJA07914.1"/>
    </source>
</evidence>
<organism evidence="3 4">
    <name type="scientific">Sphingopyxis fribergensis</name>
    <dbReference type="NCBI Taxonomy" id="1515612"/>
    <lineage>
        <taxon>Bacteria</taxon>
        <taxon>Pseudomonadati</taxon>
        <taxon>Pseudomonadota</taxon>
        <taxon>Alphaproteobacteria</taxon>
        <taxon>Sphingomonadales</taxon>
        <taxon>Sphingomonadaceae</taxon>
        <taxon>Sphingopyxis</taxon>
    </lineage>
</organism>
<dbReference type="PANTHER" id="PTHR43329">
    <property type="entry name" value="EPOXIDE HYDROLASE"/>
    <property type="match status" value="1"/>
</dbReference>
<dbReference type="InterPro" id="IPR029058">
    <property type="entry name" value="AB_hydrolase_fold"/>
</dbReference>
<keyword evidence="4" id="KW-1185">Reference proteome</keyword>
<dbReference type="Proteomes" id="UP000030907">
    <property type="component" value="Chromosome"/>
</dbReference>
<proteinExistence type="predicted"/>
<dbReference type="AlphaFoldDB" id="A0A0A7PD79"/>
<dbReference type="SUPFAM" id="SSF53474">
    <property type="entry name" value="alpha/beta-Hydrolases"/>
    <property type="match status" value="1"/>
</dbReference>
<sequence>MSMIGDFELQRVKLTTGVELDVVDMGPRDAPVLIFLHGFPESHRTWRHQLPHFADRFRCIAPDQRGYRGSSKPQDAQSYTPDKLIADIFALADALGVAEFTIVGHDWGGAIAWGVALGGQPGGLHPAWAGRVTRAVIANAPHPGIFQHLLLTNADQRAASQYIRTFRDPASDTIIEEHGIAGILAHAFEGRVPSGGIQPPDEIARLLKDWEDRDTCRAMINWYRGSPAVVPAMDEPYADSPAAPFPKLTIPTLVIWALDDVALPPCNLDGIEELVPDVTIVHAPDCGHFVPWDAPDAVNLAMDEFLSQN</sequence>
<name>A0A0A7PD79_9SPHN</name>
<evidence type="ECO:0000256" key="1">
    <source>
        <dbReference type="ARBA" id="ARBA00022801"/>
    </source>
</evidence>
<dbReference type="GO" id="GO:0016787">
    <property type="term" value="F:hydrolase activity"/>
    <property type="evidence" value="ECO:0007669"/>
    <property type="project" value="UniProtKB-KW"/>
</dbReference>
<dbReference type="STRING" id="1515612.SKP52_04935"/>
<dbReference type="InterPro" id="IPR000073">
    <property type="entry name" value="AB_hydrolase_1"/>
</dbReference>
<protein>
    <submittedName>
        <fullName evidence="3">Alpha/beta hydrolase</fullName>
    </submittedName>
</protein>
<feature type="domain" description="AB hydrolase-1" evidence="2">
    <location>
        <begin position="31"/>
        <end position="295"/>
    </location>
</feature>
<evidence type="ECO:0000259" key="2">
    <source>
        <dbReference type="Pfam" id="PF00561"/>
    </source>
</evidence>
<evidence type="ECO:0000313" key="4">
    <source>
        <dbReference type="Proteomes" id="UP000030907"/>
    </source>
</evidence>
<dbReference type="HOGENOM" id="CLU_020336_7_3_5"/>
<accession>A0A0A7PD79</accession>
<dbReference type="InterPro" id="IPR000639">
    <property type="entry name" value="Epox_hydrolase-like"/>
</dbReference>
<reference evidence="3 4" key="1">
    <citation type="journal article" date="2015" name="Int. J. Syst. Evol. Microbiol.">
        <title>Description of Sphingopyxis fribergensis sp. nov. - a soil bacterium with the ability to degrade styrene and phenylacetic acid.</title>
        <authorList>
            <person name="Oelschlagel M."/>
            <person name="Ruckert C."/>
            <person name="Kalinowski J."/>
            <person name="Schmidt G."/>
            <person name="Schlomann M."/>
            <person name="Tischler D."/>
        </authorList>
    </citation>
    <scope>NUCLEOTIDE SEQUENCE [LARGE SCALE GENOMIC DNA]</scope>
    <source>
        <strain evidence="3 4">Kp5.2</strain>
    </source>
</reference>
<gene>
    <name evidence="3" type="ORF">SKP52_04935</name>
</gene>
<dbReference type="EMBL" id="CP009122">
    <property type="protein sequence ID" value="AJA07914.1"/>
    <property type="molecule type" value="Genomic_DNA"/>
</dbReference>
<dbReference type="Gene3D" id="3.40.50.1820">
    <property type="entry name" value="alpha/beta hydrolase"/>
    <property type="match status" value="1"/>
</dbReference>
<keyword evidence="1 3" id="KW-0378">Hydrolase</keyword>
<dbReference type="Pfam" id="PF00561">
    <property type="entry name" value="Abhydrolase_1"/>
    <property type="match status" value="1"/>
</dbReference>
<dbReference type="PRINTS" id="PR00412">
    <property type="entry name" value="EPOXHYDRLASE"/>
</dbReference>
<dbReference type="KEGG" id="sphk:SKP52_04935"/>